<proteinExistence type="predicted"/>
<dbReference type="SUPFAM" id="SSF54862">
    <property type="entry name" value="4Fe-4S ferredoxins"/>
    <property type="match status" value="1"/>
</dbReference>
<dbReference type="Pfam" id="PF00037">
    <property type="entry name" value="Fer4"/>
    <property type="match status" value="1"/>
</dbReference>
<evidence type="ECO:0000313" key="2">
    <source>
        <dbReference type="EMBL" id="AFC99676.1"/>
    </source>
</evidence>
<feature type="domain" description="4Fe-4S ferredoxin-type" evidence="1">
    <location>
        <begin position="61"/>
        <end position="90"/>
    </location>
</feature>
<dbReference type="KEGG" id="mez:Mtc_0916"/>
<dbReference type="STRING" id="1041930.Mtc_0916"/>
<dbReference type="HOGENOM" id="CLU_067767_0_0_2"/>
<dbReference type="GO" id="GO:0016491">
    <property type="term" value="F:oxidoreductase activity"/>
    <property type="evidence" value="ECO:0007669"/>
    <property type="project" value="UniProtKB-ARBA"/>
</dbReference>
<keyword evidence="3" id="KW-1185">Reference proteome</keyword>
<dbReference type="Gene3D" id="3.40.50.300">
    <property type="entry name" value="P-loop containing nucleotide triphosphate hydrolases"/>
    <property type="match status" value="1"/>
</dbReference>
<dbReference type="Proteomes" id="UP000005233">
    <property type="component" value="Chromosome"/>
</dbReference>
<dbReference type="Gene3D" id="3.30.70.20">
    <property type="match status" value="1"/>
</dbReference>
<dbReference type="PANTHER" id="PTHR43063:SF1">
    <property type="entry name" value="4FE-4S CLUSTER CONTAINING PARA FAMILY ATPASE PROTEIN"/>
    <property type="match status" value="1"/>
</dbReference>
<dbReference type="InterPro" id="IPR017900">
    <property type="entry name" value="4Fe4S_Fe_S_CS"/>
</dbReference>
<evidence type="ECO:0000313" key="3">
    <source>
        <dbReference type="Proteomes" id="UP000005233"/>
    </source>
</evidence>
<dbReference type="SUPFAM" id="SSF52540">
    <property type="entry name" value="P-loop containing nucleoside triphosphate hydrolases"/>
    <property type="match status" value="1"/>
</dbReference>
<evidence type="ECO:0000259" key="1">
    <source>
        <dbReference type="PROSITE" id="PS51379"/>
    </source>
</evidence>
<dbReference type="PROSITE" id="PS51379">
    <property type="entry name" value="4FE4S_FER_2"/>
    <property type="match status" value="2"/>
</dbReference>
<dbReference type="GeneID" id="11971040"/>
<reference evidence="2 3" key="1">
    <citation type="journal article" date="2012" name="J. Bacteriol.">
        <title>Complete genome sequence of a thermophilic methanogen, Methanocella conradii HZ254, isolated from Chinese rice field soil.</title>
        <authorList>
            <person name="Lu Z."/>
            <person name="Lu Y."/>
        </authorList>
    </citation>
    <scope>NUCLEOTIDE SEQUENCE [LARGE SCALE GENOMIC DNA]</scope>
    <source>
        <strain evidence="3">DSM 24694 / JCM 17849 / CGMCC 1.5162 / HZ254</strain>
    </source>
</reference>
<dbReference type="InterPro" id="IPR027417">
    <property type="entry name" value="P-loop_NTPase"/>
</dbReference>
<dbReference type="EMBL" id="CP003243">
    <property type="protein sequence ID" value="AFC99676.1"/>
    <property type="molecule type" value="Genomic_DNA"/>
</dbReference>
<sequence>MRIAIASGKGGTGKTTVASNMALALANAGSCVTLADCDVEEPNLYLFLPGGEMGVEEVSVSVPAIDKPRCTYCGKCADFCKFNAISVFLGNALIFPGLCHSCGGCSLICPESAIKEVPRRVGIVKRSKPRDGVELITGVLDGGENSSVPVINAVKRGLPDSGIVIIDCAPGTSCNMVSAVRGCDYCMLVTEPTPFGLHDLSLARDVLVKMGIPCGVVINKSVGEDGIIEGYCSAQGLQVIGKIPYDEAIARAYSMGKAALYEDSNLARVFSCAYEKALKGAEKP</sequence>
<name>H8I4B9_METCZ</name>
<dbReference type="Pfam" id="PF01656">
    <property type="entry name" value="CbiA"/>
    <property type="match status" value="1"/>
</dbReference>
<dbReference type="InterPro" id="IPR017896">
    <property type="entry name" value="4Fe4S_Fe-S-bd"/>
</dbReference>
<protein>
    <submittedName>
        <fullName evidence="2">MinD superfamily P-loop ATPase</fullName>
    </submittedName>
</protein>
<gene>
    <name evidence="2" type="ordered locus">Mtc_0916</name>
</gene>
<dbReference type="eggNOG" id="arCOG04073">
    <property type="taxonomic scope" value="Archaea"/>
</dbReference>
<feature type="domain" description="4Fe-4S ferredoxin-type" evidence="1">
    <location>
        <begin position="92"/>
        <end position="119"/>
    </location>
</feature>
<dbReference type="RefSeq" id="WP_014405514.1">
    <property type="nucleotide sequence ID" value="NC_017034.1"/>
</dbReference>
<dbReference type="InterPro" id="IPR002586">
    <property type="entry name" value="CobQ/CobB/MinD/ParA_Nub-bd_dom"/>
</dbReference>
<organism evidence="2 3">
    <name type="scientific">Methanocella conradii (strain DSM 24694 / JCM 17849 / CGMCC 1.5162 / HZ254)</name>
    <dbReference type="NCBI Taxonomy" id="1041930"/>
    <lineage>
        <taxon>Archaea</taxon>
        <taxon>Methanobacteriati</taxon>
        <taxon>Methanobacteriota</taxon>
        <taxon>Stenosarchaea group</taxon>
        <taxon>Methanomicrobia</taxon>
        <taxon>Methanocellales</taxon>
        <taxon>Methanocellaceae</taxon>
        <taxon>Methanocella</taxon>
    </lineage>
</organism>
<dbReference type="PANTHER" id="PTHR43063">
    <property type="entry name" value="4FE-4S CLUSTER CONTAINING PARA FAMILY ATPASE PROTEIN"/>
    <property type="match status" value="1"/>
</dbReference>
<dbReference type="PROSITE" id="PS00198">
    <property type="entry name" value="4FE4S_FER_1"/>
    <property type="match status" value="1"/>
</dbReference>
<dbReference type="AlphaFoldDB" id="H8I4B9"/>
<dbReference type="OrthoDB" id="65817at2157"/>
<accession>H8I4B9</accession>